<feature type="domain" description="HTH lysR-type" evidence="5">
    <location>
        <begin position="34"/>
        <end position="91"/>
    </location>
</feature>
<dbReference type="EMBL" id="CP012748">
    <property type="protein sequence ID" value="ALL71186.1"/>
    <property type="molecule type" value="Genomic_DNA"/>
</dbReference>
<protein>
    <submittedName>
        <fullName evidence="6">Transcriptional regulator, LysR family</fullName>
    </submittedName>
</protein>
<dbReference type="PROSITE" id="PS50931">
    <property type="entry name" value="HTH_LYSR"/>
    <property type="match status" value="1"/>
</dbReference>
<dbReference type="SUPFAM" id="SSF46785">
    <property type="entry name" value="Winged helix' DNA-binding domain"/>
    <property type="match status" value="1"/>
</dbReference>
<dbReference type="KEGG" id="bcai:K788_0001994"/>
<dbReference type="InterPro" id="IPR000847">
    <property type="entry name" value="LysR_HTH_N"/>
</dbReference>
<dbReference type="InterPro" id="IPR036388">
    <property type="entry name" value="WH-like_DNA-bd_sf"/>
</dbReference>
<dbReference type="Pfam" id="PF00126">
    <property type="entry name" value="HTH_1"/>
    <property type="match status" value="1"/>
</dbReference>
<dbReference type="PANTHER" id="PTHR30537">
    <property type="entry name" value="HTH-TYPE TRANSCRIPTIONAL REGULATOR"/>
    <property type="match status" value="1"/>
</dbReference>
<dbReference type="Gene3D" id="3.40.190.10">
    <property type="entry name" value="Periplasmic binding protein-like II"/>
    <property type="match status" value="2"/>
</dbReference>
<evidence type="ECO:0000256" key="4">
    <source>
        <dbReference type="ARBA" id="ARBA00023163"/>
    </source>
</evidence>
<dbReference type="GO" id="GO:0003700">
    <property type="term" value="F:DNA-binding transcription factor activity"/>
    <property type="evidence" value="ECO:0007669"/>
    <property type="project" value="InterPro"/>
</dbReference>
<evidence type="ECO:0000256" key="3">
    <source>
        <dbReference type="ARBA" id="ARBA00023125"/>
    </source>
</evidence>
<dbReference type="PANTHER" id="PTHR30537:SF20">
    <property type="entry name" value="TRANSCRIPTIONAL REGULATORY PROTEIN"/>
    <property type="match status" value="1"/>
</dbReference>
<dbReference type="FunFam" id="1.10.10.10:FF:000001">
    <property type="entry name" value="LysR family transcriptional regulator"/>
    <property type="match status" value="1"/>
</dbReference>
<dbReference type="InterPro" id="IPR036390">
    <property type="entry name" value="WH_DNA-bd_sf"/>
</dbReference>
<organism evidence="6 7">
    <name type="scientific">Paraburkholderia caribensis MBA4</name>
    <dbReference type="NCBI Taxonomy" id="1323664"/>
    <lineage>
        <taxon>Bacteria</taxon>
        <taxon>Pseudomonadati</taxon>
        <taxon>Pseudomonadota</taxon>
        <taxon>Betaproteobacteria</taxon>
        <taxon>Burkholderiales</taxon>
        <taxon>Burkholderiaceae</taxon>
        <taxon>Paraburkholderia</taxon>
    </lineage>
</organism>
<dbReference type="InterPro" id="IPR048071">
    <property type="entry name" value="CrgA-like_PBP2"/>
</dbReference>
<geneLocation type="plasmid" evidence="7"/>
<dbReference type="SUPFAM" id="SSF53850">
    <property type="entry name" value="Periplasmic binding protein-like II"/>
    <property type="match status" value="1"/>
</dbReference>
<dbReference type="Pfam" id="PF03466">
    <property type="entry name" value="LysR_substrate"/>
    <property type="match status" value="1"/>
</dbReference>
<comment type="similarity">
    <text evidence="1">Belongs to the LysR transcriptional regulatory family.</text>
</comment>
<dbReference type="AlphaFoldDB" id="A0A0P0RQR1"/>
<dbReference type="GO" id="GO:0006351">
    <property type="term" value="P:DNA-templated transcription"/>
    <property type="evidence" value="ECO:0007669"/>
    <property type="project" value="TreeGrafter"/>
</dbReference>
<evidence type="ECO:0000313" key="7">
    <source>
        <dbReference type="Proteomes" id="UP000019146"/>
    </source>
</evidence>
<gene>
    <name evidence="6" type="ORF">K788_0001994</name>
</gene>
<dbReference type="Proteomes" id="UP000019146">
    <property type="component" value="Plasmid unnamed"/>
</dbReference>
<dbReference type="Gene3D" id="1.10.10.10">
    <property type="entry name" value="Winged helix-like DNA-binding domain superfamily/Winged helix DNA-binding domain"/>
    <property type="match status" value="1"/>
</dbReference>
<dbReference type="GO" id="GO:0043565">
    <property type="term" value="F:sequence-specific DNA binding"/>
    <property type="evidence" value="ECO:0007669"/>
    <property type="project" value="TreeGrafter"/>
</dbReference>
<evidence type="ECO:0000313" key="6">
    <source>
        <dbReference type="EMBL" id="ALL71186.1"/>
    </source>
</evidence>
<dbReference type="CDD" id="cd08478">
    <property type="entry name" value="PBP2_CrgA"/>
    <property type="match status" value="1"/>
</dbReference>
<name>A0A0P0RQR1_9BURK</name>
<accession>A0A0P0RQR1</accession>
<proteinExistence type="inferred from homology"/>
<reference evidence="6 7" key="1">
    <citation type="journal article" date="2014" name="Genome Announc.">
        <title>Draft Genome Sequence of the Haloacid-Degrading Burkholderia caribensis Strain MBA4.</title>
        <authorList>
            <person name="Pan Y."/>
            <person name="Kong K.F."/>
            <person name="Tsang J.S."/>
        </authorList>
    </citation>
    <scope>NUCLEOTIDE SEQUENCE [LARGE SCALE GENOMIC DNA]</scope>
    <source>
        <strain evidence="6 7">MBA4</strain>
        <plasmid evidence="7">Plasmid</plasmid>
    </source>
</reference>
<keyword evidence="2" id="KW-0805">Transcription regulation</keyword>
<keyword evidence="6" id="KW-0614">Plasmid</keyword>
<sequence length="331" mass="36892">MKGFNGWTKCAGFTFAEKLVYKGNTFDFRSNMKVTLDELQTFATVVDTGSITAAAEQLEQTVSGASRTLGRLEEKLQTTLLRRTTRRLELTEEGKAFLQNAREIIGAVENAEEQLAARRERPSGRLRVDAATPFMLHVIVPLVAGYRARYPQVELELNSNEGIIDLLERRTDVAIRIGRLKDSTLHSRPVGSSRIRVLATPEYLKAHGHPKRVDDLAKHSLLGFTQPESLNVWPLVGPDNELYRIEPAIASSSGETLRQLALEGAGIVCLSDFMTGRDRREGRLVQLFARQTQDVRQPINAVYYRNTAISAGIASFVDYLAEAAKTTEFAR</sequence>
<evidence type="ECO:0000259" key="5">
    <source>
        <dbReference type="PROSITE" id="PS50931"/>
    </source>
</evidence>
<evidence type="ECO:0000256" key="1">
    <source>
        <dbReference type="ARBA" id="ARBA00009437"/>
    </source>
</evidence>
<keyword evidence="3" id="KW-0238">DNA-binding</keyword>
<dbReference type="InterPro" id="IPR005119">
    <property type="entry name" value="LysR_subst-bd"/>
</dbReference>
<keyword evidence="4" id="KW-0804">Transcription</keyword>
<dbReference type="InterPro" id="IPR058163">
    <property type="entry name" value="LysR-type_TF_proteobact-type"/>
</dbReference>
<evidence type="ECO:0000256" key="2">
    <source>
        <dbReference type="ARBA" id="ARBA00023015"/>
    </source>
</evidence>